<accession>A0AAD7FMW2</accession>
<organism evidence="2 3">
    <name type="scientific">Roridomyces roridus</name>
    <dbReference type="NCBI Taxonomy" id="1738132"/>
    <lineage>
        <taxon>Eukaryota</taxon>
        <taxon>Fungi</taxon>
        <taxon>Dikarya</taxon>
        <taxon>Basidiomycota</taxon>
        <taxon>Agaricomycotina</taxon>
        <taxon>Agaricomycetes</taxon>
        <taxon>Agaricomycetidae</taxon>
        <taxon>Agaricales</taxon>
        <taxon>Marasmiineae</taxon>
        <taxon>Mycenaceae</taxon>
        <taxon>Roridomyces</taxon>
    </lineage>
</organism>
<dbReference type="Proteomes" id="UP001221142">
    <property type="component" value="Unassembled WGS sequence"/>
</dbReference>
<feature type="region of interest" description="Disordered" evidence="1">
    <location>
        <begin position="25"/>
        <end position="51"/>
    </location>
</feature>
<protein>
    <submittedName>
        <fullName evidence="2">Uncharacterized protein</fullName>
    </submittedName>
</protein>
<evidence type="ECO:0000313" key="2">
    <source>
        <dbReference type="EMBL" id="KAJ7628313.1"/>
    </source>
</evidence>
<feature type="non-terminal residue" evidence="2">
    <location>
        <position position="1"/>
    </location>
</feature>
<gene>
    <name evidence="2" type="ORF">FB45DRAFT_692664</name>
</gene>
<feature type="non-terminal residue" evidence="2">
    <location>
        <position position="148"/>
    </location>
</feature>
<name>A0AAD7FMW2_9AGAR</name>
<evidence type="ECO:0000313" key="3">
    <source>
        <dbReference type="Proteomes" id="UP001221142"/>
    </source>
</evidence>
<sequence>VVRERWPEFDHIFVYDNATTHRKRSEGALSARTMPKSISGTRKSKNADADSNFLVSVPKRNADGTVMHDEHGSRLKEKIQMTGARFADGSPQDLYCPSDHAKHAGKFKGMEVILEERRKKGDLGDISEQALKKKNAECKPGFKCAKPD</sequence>
<dbReference type="AlphaFoldDB" id="A0AAD7FMW2"/>
<comment type="caution">
    <text evidence="2">The sequence shown here is derived from an EMBL/GenBank/DDBJ whole genome shotgun (WGS) entry which is preliminary data.</text>
</comment>
<keyword evidence="3" id="KW-1185">Reference proteome</keyword>
<reference evidence="2" key="1">
    <citation type="submission" date="2023-03" db="EMBL/GenBank/DDBJ databases">
        <title>Massive genome expansion in bonnet fungi (Mycena s.s.) driven by repeated elements and novel gene families across ecological guilds.</title>
        <authorList>
            <consortium name="Lawrence Berkeley National Laboratory"/>
            <person name="Harder C.B."/>
            <person name="Miyauchi S."/>
            <person name="Viragh M."/>
            <person name="Kuo A."/>
            <person name="Thoen E."/>
            <person name="Andreopoulos B."/>
            <person name="Lu D."/>
            <person name="Skrede I."/>
            <person name="Drula E."/>
            <person name="Henrissat B."/>
            <person name="Morin E."/>
            <person name="Kohler A."/>
            <person name="Barry K."/>
            <person name="LaButti K."/>
            <person name="Morin E."/>
            <person name="Salamov A."/>
            <person name="Lipzen A."/>
            <person name="Mereny Z."/>
            <person name="Hegedus B."/>
            <person name="Baldrian P."/>
            <person name="Stursova M."/>
            <person name="Weitz H."/>
            <person name="Taylor A."/>
            <person name="Grigoriev I.V."/>
            <person name="Nagy L.G."/>
            <person name="Martin F."/>
            <person name="Kauserud H."/>
        </authorList>
    </citation>
    <scope>NUCLEOTIDE SEQUENCE</scope>
    <source>
        <strain evidence="2">9284</strain>
    </source>
</reference>
<proteinExistence type="predicted"/>
<dbReference type="EMBL" id="JARKIF010000010">
    <property type="protein sequence ID" value="KAJ7628313.1"/>
    <property type="molecule type" value="Genomic_DNA"/>
</dbReference>
<evidence type="ECO:0000256" key="1">
    <source>
        <dbReference type="SAM" id="MobiDB-lite"/>
    </source>
</evidence>